<dbReference type="AlphaFoldDB" id="A0A8S4QY50"/>
<accession>A0A8S4QY50</accession>
<name>A0A8S4QY50_9NEOP</name>
<evidence type="ECO:0000313" key="1">
    <source>
        <dbReference type="EMBL" id="CAH2227152.1"/>
    </source>
</evidence>
<protein>
    <submittedName>
        <fullName evidence="1">Jg27979 protein</fullName>
    </submittedName>
</protein>
<evidence type="ECO:0000313" key="2">
    <source>
        <dbReference type="Proteomes" id="UP000838756"/>
    </source>
</evidence>
<dbReference type="OrthoDB" id="270970at2759"/>
<dbReference type="EMBL" id="CAKXAJ010022559">
    <property type="protein sequence ID" value="CAH2227152.1"/>
    <property type="molecule type" value="Genomic_DNA"/>
</dbReference>
<keyword evidence="2" id="KW-1185">Reference proteome</keyword>
<comment type="caution">
    <text evidence="1">The sequence shown here is derived from an EMBL/GenBank/DDBJ whole genome shotgun (WGS) entry which is preliminary data.</text>
</comment>
<sequence length="108" mass="12296">MHSKMSEKRGRQKVVRPPIYRIENEYNPEAMPQYFQEIIINIHPIDVDRVPQCTVLGGLFPAATSDIKSFVHLVWVKLTLRLPVRGHHSNILGLLGSSVLRVMCPACH</sequence>
<gene>
    <name evidence="1" type="primary">jg27979</name>
    <name evidence="1" type="ORF">PAEG_LOCUS7681</name>
</gene>
<proteinExistence type="predicted"/>
<organism evidence="1 2">
    <name type="scientific">Pararge aegeria aegeria</name>
    <dbReference type="NCBI Taxonomy" id="348720"/>
    <lineage>
        <taxon>Eukaryota</taxon>
        <taxon>Metazoa</taxon>
        <taxon>Ecdysozoa</taxon>
        <taxon>Arthropoda</taxon>
        <taxon>Hexapoda</taxon>
        <taxon>Insecta</taxon>
        <taxon>Pterygota</taxon>
        <taxon>Neoptera</taxon>
        <taxon>Endopterygota</taxon>
        <taxon>Lepidoptera</taxon>
        <taxon>Glossata</taxon>
        <taxon>Ditrysia</taxon>
        <taxon>Papilionoidea</taxon>
        <taxon>Nymphalidae</taxon>
        <taxon>Satyrinae</taxon>
        <taxon>Satyrini</taxon>
        <taxon>Parargina</taxon>
        <taxon>Pararge</taxon>
    </lineage>
</organism>
<dbReference type="Proteomes" id="UP000838756">
    <property type="component" value="Unassembled WGS sequence"/>
</dbReference>
<reference evidence="1" key="1">
    <citation type="submission" date="2022-03" db="EMBL/GenBank/DDBJ databases">
        <authorList>
            <person name="Lindestad O."/>
        </authorList>
    </citation>
    <scope>NUCLEOTIDE SEQUENCE</scope>
</reference>